<organism evidence="4 5">
    <name type="scientific">Singulisphaera acidiphila (strain ATCC BAA-1392 / DSM 18658 / VKM B-2454 / MOB10)</name>
    <dbReference type="NCBI Taxonomy" id="886293"/>
    <lineage>
        <taxon>Bacteria</taxon>
        <taxon>Pseudomonadati</taxon>
        <taxon>Planctomycetota</taxon>
        <taxon>Planctomycetia</taxon>
        <taxon>Isosphaerales</taxon>
        <taxon>Isosphaeraceae</taxon>
        <taxon>Singulisphaera</taxon>
    </lineage>
</organism>
<proteinExistence type="predicted"/>
<keyword evidence="2" id="KW-0732">Signal</keyword>
<dbReference type="STRING" id="886293.Sinac_2389"/>
<dbReference type="GO" id="GO:0016787">
    <property type="term" value="F:hydrolase activity"/>
    <property type="evidence" value="ECO:0007669"/>
    <property type="project" value="UniProtKB-KW"/>
</dbReference>
<feature type="signal peptide" evidence="2">
    <location>
        <begin position="1"/>
        <end position="20"/>
    </location>
</feature>
<name>L0DDF1_SINAD</name>
<keyword evidence="5" id="KW-1185">Reference proteome</keyword>
<sequence>MRTTLGAFLTLIVAASAVVAAEEPKTFPLWAEGAPGALGAETGDQYHAGDVPTLTVYRPDRDKANGGSIVVCPGGGYGFLATDHEGKDVAEWARSLGLTAFVLKYRLAPRYKHPRMLEDAQRAIRTVRARASEWELDPKRVAIIGFSAGGHLASTAATRFDEGKADASDPLERPSSRPDLAILVYPVIAMGTPYGHTGSLKNLLGESPSKELVESLSNETQVTKDTPPTFLAHTNEDSGVVPENSLLFALALRKAKVPVELHLFEKGQHGLGLGTGWADKIPPNDAFQAWPKLCATWLKGRGFLTQAQSIPAK</sequence>
<evidence type="ECO:0000313" key="5">
    <source>
        <dbReference type="Proteomes" id="UP000010798"/>
    </source>
</evidence>
<feature type="chain" id="PRO_5003940076" evidence="2">
    <location>
        <begin position="21"/>
        <end position="313"/>
    </location>
</feature>
<dbReference type="HOGENOM" id="CLU_012494_5_1_0"/>
<dbReference type="OrthoDB" id="9794725at2"/>
<protein>
    <submittedName>
        <fullName evidence="4">Esterase/lipase</fullName>
    </submittedName>
</protein>
<evidence type="ECO:0000313" key="4">
    <source>
        <dbReference type="EMBL" id="AGA26701.1"/>
    </source>
</evidence>
<dbReference type="EMBL" id="CP003364">
    <property type="protein sequence ID" value="AGA26701.1"/>
    <property type="molecule type" value="Genomic_DNA"/>
</dbReference>
<gene>
    <name evidence="4" type="ordered locus">Sinac_2389</name>
</gene>
<keyword evidence="1" id="KW-0378">Hydrolase</keyword>
<dbReference type="SUPFAM" id="SSF53474">
    <property type="entry name" value="alpha/beta-Hydrolases"/>
    <property type="match status" value="1"/>
</dbReference>
<dbReference type="PANTHER" id="PTHR48081:SF6">
    <property type="entry name" value="PEPTIDASE S9 PROLYL OLIGOPEPTIDASE CATALYTIC DOMAIN-CONTAINING PROTEIN"/>
    <property type="match status" value="1"/>
</dbReference>
<dbReference type="InterPro" id="IPR029058">
    <property type="entry name" value="AB_hydrolase_fold"/>
</dbReference>
<dbReference type="Gene3D" id="3.40.50.1820">
    <property type="entry name" value="alpha/beta hydrolase"/>
    <property type="match status" value="1"/>
</dbReference>
<dbReference type="InterPro" id="IPR049492">
    <property type="entry name" value="BD-FAE-like_dom"/>
</dbReference>
<feature type="domain" description="BD-FAE-like" evidence="3">
    <location>
        <begin position="54"/>
        <end position="250"/>
    </location>
</feature>
<reference evidence="4 5" key="1">
    <citation type="submission" date="2012-02" db="EMBL/GenBank/DDBJ databases">
        <title>Complete sequence of chromosome of Singulisphaera acidiphila DSM 18658.</title>
        <authorList>
            <consortium name="US DOE Joint Genome Institute (JGI-PGF)"/>
            <person name="Lucas S."/>
            <person name="Copeland A."/>
            <person name="Lapidus A."/>
            <person name="Glavina del Rio T."/>
            <person name="Dalin E."/>
            <person name="Tice H."/>
            <person name="Bruce D."/>
            <person name="Goodwin L."/>
            <person name="Pitluck S."/>
            <person name="Peters L."/>
            <person name="Ovchinnikova G."/>
            <person name="Chertkov O."/>
            <person name="Kyrpides N."/>
            <person name="Mavromatis K."/>
            <person name="Ivanova N."/>
            <person name="Brettin T."/>
            <person name="Detter J.C."/>
            <person name="Han C."/>
            <person name="Larimer F."/>
            <person name="Land M."/>
            <person name="Hauser L."/>
            <person name="Markowitz V."/>
            <person name="Cheng J.-F."/>
            <person name="Hugenholtz P."/>
            <person name="Woyke T."/>
            <person name="Wu D."/>
            <person name="Tindall B."/>
            <person name="Pomrenke H."/>
            <person name="Brambilla E."/>
            <person name="Klenk H.-P."/>
            <person name="Eisen J.A."/>
        </authorList>
    </citation>
    <scope>NUCLEOTIDE SEQUENCE [LARGE SCALE GENOMIC DNA]</scope>
    <source>
        <strain evidence="5">ATCC BAA-1392 / DSM 18658 / VKM B-2454 / MOB10</strain>
    </source>
</reference>
<accession>L0DDF1</accession>
<dbReference type="RefSeq" id="WP_015245854.1">
    <property type="nucleotide sequence ID" value="NC_019892.1"/>
</dbReference>
<evidence type="ECO:0000256" key="2">
    <source>
        <dbReference type="SAM" id="SignalP"/>
    </source>
</evidence>
<dbReference type="Pfam" id="PF20434">
    <property type="entry name" value="BD-FAE"/>
    <property type="match status" value="1"/>
</dbReference>
<dbReference type="KEGG" id="saci:Sinac_2389"/>
<dbReference type="Proteomes" id="UP000010798">
    <property type="component" value="Chromosome"/>
</dbReference>
<evidence type="ECO:0000256" key="1">
    <source>
        <dbReference type="ARBA" id="ARBA00022801"/>
    </source>
</evidence>
<dbReference type="AlphaFoldDB" id="L0DDF1"/>
<dbReference type="InterPro" id="IPR050300">
    <property type="entry name" value="GDXG_lipolytic_enzyme"/>
</dbReference>
<dbReference type="PANTHER" id="PTHR48081">
    <property type="entry name" value="AB HYDROLASE SUPERFAMILY PROTEIN C4A8.06C"/>
    <property type="match status" value="1"/>
</dbReference>
<evidence type="ECO:0000259" key="3">
    <source>
        <dbReference type="Pfam" id="PF20434"/>
    </source>
</evidence>
<dbReference type="eggNOG" id="COG0657">
    <property type="taxonomic scope" value="Bacteria"/>
</dbReference>